<organism evidence="3 4">
    <name type="scientific">Molorchus minor</name>
    <dbReference type="NCBI Taxonomy" id="1323400"/>
    <lineage>
        <taxon>Eukaryota</taxon>
        <taxon>Metazoa</taxon>
        <taxon>Ecdysozoa</taxon>
        <taxon>Arthropoda</taxon>
        <taxon>Hexapoda</taxon>
        <taxon>Insecta</taxon>
        <taxon>Pterygota</taxon>
        <taxon>Neoptera</taxon>
        <taxon>Endopterygota</taxon>
        <taxon>Coleoptera</taxon>
        <taxon>Polyphaga</taxon>
        <taxon>Cucujiformia</taxon>
        <taxon>Chrysomeloidea</taxon>
        <taxon>Cerambycidae</taxon>
        <taxon>Lamiinae</taxon>
        <taxon>Monochamini</taxon>
        <taxon>Molorchus</taxon>
    </lineage>
</organism>
<dbReference type="EMBL" id="JAPWTJ010001818">
    <property type="protein sequence ID" value="KAJ8969357.1"/>
    <property type="molecule type" value="Genomic_DNA"/>
</dbReference>
<proteinExistence type="predicted"/>
<feature type="compositionally biased region" description="Polar residues" evidence="1">
    <location>
        <begin position="160"/>
        <end position="185"/>
    </location>
</feature>
<evidence type="ECO:0000313" key="4">
    <source>
        <dbReference type="Proteomes" id="UP001162164"/>
    </source>
</evidence>
<feature type="compositionally biased region" description="Low complexity" evidence="1">
    <location>
        <begin position="85"/>
        <end position="105"/>
    </location>
</feature>
<evidence type="ECO:0000259" key="2">
    <source>
        <dbReference type="Pfam" id="PF16486"/>
    </source>
</evidence>
<accession>A0ABQ9IYN5</accession>
<dbReference type="Proteomes" id="UP001162164">
    <property type="component" value="Unassembled WGS sequence"/>
</dbReference>
<feature type="domain" description="Protein argonaute N-terminal" evidence="2">
    <location>
        <begin position="363"/>
        <end position="439"/>
    </location>
</feature>
<name>A0ABQ9IYN5_9CUCU</name>
<feature type="compositionally biased region" description="Polar residues" evidence="1">
    <location>
        <begin position="321"/>
        <end position="333"/>
    </location>
</feature>
<sequence>MGLILKSTIRPGNNKAKLQGYKTNFVEDSIDNTIIMDLILELLTVLPPPFSWCPFLSSLIAVLRLGKKESTGAPLEQQSSGGQRTATQPQGGSQPTPQSGPARQQGGKGRGKGRGDSQSQSSQKHVNVPSGPGVSDQSQFPTQTSQPDNLANVQPAWGQPQPTIQPPSAWSPPQQVLGQLPQNVNQPPPAKGQQPQQPQYPYQQAQQAGATDPLAPGIPQIRQPQQQQPAGETPVSKQQPQKGPEVGGGGDQPSSHTPGSLQRESPRQLSQQGDQTKSITPTQQPQKGQQKGKGKQKGQPQGGGGGDQTVWDITRKEKEGASTSQISSTSTELSKIKISDKSQGGTDILPMKYIRAKPGTKGRKIPIEVNHLALNLGKLKTAIHYDVNLIPDIPKKYLRDVLERFRQIHYNNRYPAFDGRKNLYSSSPLPFGDYIEDEIVIREPDGREKNLR</sequence>
<feature type="compositionally biased region" description="Polar residues" evidence="1">
    <location>
        <begin position="252"/>
        <end position="282"/>
    </location>
</feature>
<feature type="compositionally biased region" description="Low complexity" evidence="1">
    <location>
        <begin position="191"/>
        <end position="231"/>
    </location>
</feature>
<reference evidence="3" key="1">
    <citation type="journal article" date="2023" name="Insect Mol. Biol.">
        <title>Genome sequencing provides insights into the evolution of gene families encoding plant cell wall-degrading enzymes in longhorned beetles.</title>
        <authorList>
            <person name="Shin N.R."/>
            <person name="Okamura Y."/>
            <person name="Kirsch R."/>
            <person name="Pauchet Y."/>
        </authorList>
    </citation>
    <scope>NUCLEOTIDE SEQUENCE</scope>
    <source>
        <strain evidence="3">MMC_N1</strain>
    </source>
</reference>
<evidence type="ECO:0000256" key="1">
    <source>
        <dbReference type="SAM" id="MobiDB-lite"/>
    </source>
</evidence>
<dbReference type="Pfam" id="PF16486">
    <property type="entry name" value="ArgoN"/>
    <property type="match status" value="1"/>
</dbReference>
<dbReference type="InterPro" id="IPR032474">
    <property type="entry name" value="Argonaute_N"/>
</dbReference>
<gene>
    <name evidence="3" type="ORF">NQ317_016142</name>
</gene>
<feature type="compositionally biased region" description="Polar residues" evidence="1">
    <location>
        <begin position="135"/>
        <end position="152"/>
    </location>
</feature>
<keyword evidence="4" id="KW-1185">Reference proteome</keyword>
<protein>
    <recommendedName>
        <fullName evidence="2">Protein argonaute N-terminal domain-containing protein</fullName>
    </recommendedName>
</protein>
<comment type="caution">
    <text evidence="3">The sequence shown here is derived from an EMBL/GenBank/DDBJ whole genome shotgun (WGS) entry which is preliminary data.</text>
</comment>
<evidence type="ECO:0000313" key="3">
    <source>
        <dbReference type="EMBL" id="KAJ8969357.1"/>
    </source>
</evidence>
<feature type="region of interest" description="Disordered" evidence="1">
    <location>
        <begin position="72"/>
        <end position="344"/>
    </location>
</feature>